<name>A0A1F8DWL0_9BACT</name>
<keyword evidence="1" id="KW-0472">Membrane</keyword>
<dbReference type="Gene3D" id="3.40.33.10">
    <property type="entry name" value="CAP"/>
    <property type="match status" value="1"/>
</dbReference>
<dbReference type="InterPro" id="IPR035940">
    <property type="entry name" value="CAP_sf"/>
</dbReference>
<dbReference type="Pfam" id="PF00188">
    <property type="entry name" value="CAP"/>
    <property type="match status" value="1"/>
</dbReference>
<dbReference type="SUPFAM" id="SSF55797">
    <property type="entry name" value="PR-1-like"/>
    <property type="match status" value="1"/>
</dbReference>
<evidence type="ECO:0000256" key="1">
    <source>
        <dbReference type="SAM" id="Phobius"/>
    </source>
</evidence>
<dbReference type="PANTHER" id="PTHR31157:SF1">
    <property type="entry name" value="SCP DOMAIN-CONTAINING PROTEIN"/>
    <property type="match status" value="1"/>
</dbReference>
<dbReference type="STRING" id="1802559.A2372_03745"/>
<reference evidence="3 4" key="1">
    <citation type="journal article" date="2016" name="Nat. Commun.">
        <title>Thousands of microbial genomes shed light on interconnected biogeochemical processes in an aquifer system.</title>
        <authorList>
            <person name="Anantharaman K."/>
            <person name="Brown C.T."/>
            <person name="Hug L.A."/>
            <person name="Sharon I."/>
            <person name="Castelle C.J."/>
            <person name="Probst A.J."/>
            <person name="Thomas B.C."/>
            <person name="Singh A."/>
            <person name="Wilkins M.J."/>
            <person name="Karaoz U."/>
            <person name="Brodie E.L."/>
            <person name="Williams K.H."/>
            <person name="Hubbard S.S."/>
            <person name="Banfield J.F."/>
        </authorList>
    </citation>
    <scope>NUCLEOTIDE SEQUENCE [LARGE SCALE GENOMIC DNA]</scope>
</reference>
<proteinExistence type="predicted"/>
<evidence type="ECO:0000313" key="4">
    <source>
        <dbReference type="Proteomes" id="UP000176422"/>
    </source>
</evidence>
<feature type="transmembrane region" description="Helical" evidence="1">
    <location>
        <begin position="272"/>
        <end position="292"/>
    </location>
</feature>
<dbReference type="EMBL" id="MGIT01000002">
    <property type="protein sequence ID" value="OGM92933.1"/>
    <property type="molecule type" value="Genomic_DNA"/>
</dbReference>
<evidence type="ECO:0000313" key="3">
    <source>
        <dbReference type="EMBL" id="OGM92933.1"/>
    </source>
</evidence>
<dbReference type="CDD" id="cd05379">
    <property type="entry name" value="CAP_bacterial"/>
    <property type="match status" value="1"/>
</dbReference>
<sequence length="330" mass="36450">MKGIHLLKKYFIPGEHNDHKPHMLRTEVAMFFFAVILLVEMVFLLQVAILHSNTGYFAQVLPSVIAGLTNDNRQVDNLPGLRVNEVLQRAAQMKADDMAQKGYFAHNSPDGITPWHWIDEAGYAYEYAGENLAINFIDSSDVNKAWMDSPAHRKNILNANFTEIGIATANGVYEGKETTFIVQVFGRPAKKAEEKKPIVAVSAQENGKEDGQPVVAPEEDKEVTMGQEIGAVGEVNGAFTQSNEVARVNPTTVPIETSFIKKAMTMPRLMNAYLYGVLLTIISLALVLKVFIKIKIQHSQLIANGVMLLIIMATALVINQKIVLAYGNIV</sequence>
<feature type="domain" description="SCP" evidence="2">
    <location>
        <begin position="68"/>
        <end position="185"/>
    </location>
</feature>
<organism evidence="3 4">
    <name type="scientific">Candidatus Wolfebacteria bacterium RIFOXYB1_FULL_54_12</name>
    <dbReference type="NCBI Taxonomy" id="1802559"/>
    <lineage>
        <taxon>Bacteria</taxon>
        <taxon>Candidatus Wolfeibacteriota</taxon>
    </lineage>
</organism>
<gene>
    <name evidence="3" type="ORF">A2372_03745</name>
</gene>
<protein>
    <recommendedName>
        <fullName evidence="2">SCP domain-containing protein</fullName>
    </recommendedName>
</protein>
<dbReference type="Proteomes" id="UP000176422">
    <property type="component" value="Unassembled WGS sequence"/>
</dbReference>
<feature type="transmembrane region" description="Helical" evidence="1">
    <location>
        <begin position="301"/>
        <end position="318"/>
    </location>
</feature>
<feature type="transmembrane region" description="Helical" evidence="1">
    <location>
        <begin position="28"/>
        <end position="49"/>
    </location>
</feature>
<evidence type="ECO:0000259" key="2">
    <source>
        <dbReference type="Pfam" id="PF00188"/>
    </source>
</evidence>
<keyword evidence="1" id="KW-1133">Transmembrane helix</keyword>
<keyword evidence="1" id="KW-0812">Transmembrane</keyword>
<accession>A0A1F8DWL0</accession>
<comment type="caution">
    <text evidence="3">The sequence shown here is derived from an EMBL/GenBank/DDBJ whole genome shotgun (WGS) entry which is preliminary data.</text>
</comment>
<dbReference type="AlphaFoldDB" id="A0A1F8DWL0"/>
<dbReference type="PANTHER" id="PTHR31157">
    <property type="entry name" value="SCP DOMAIN-CONTAINING PROTEIN"/>
    <property type="match status" value="1"/>
</dbReference>
<dbReference type="InterPro" id="IPR014044">
    <property type="entry name" value="CAP_dom"/>
</dbReference>